<feature type="chain" id="PRO_5032974259" description="AAA+ family ATPase" evidence="1">
    <location>
        <begin position="34"/>
        <end position="141"/>
    </location>
</feature>
<dbReference type="RefSeq" id="WP_153547420.1">
    <property type="nucleotide sequence ID" value="NZ_WIXK01000004.1"/>
</dbReference>
<accession>A0A844APW4</accession>
<reference evidence="2 3" key="1">
    <citation type="submission" date="2019-10" db="EMBL/GenBank/DDBJ databases">
        <title>Epibacterium sp. nov., isolated from seawater.</title>
        <authorList>
            <person name="Zhang X."/>
            <person name="Li N."/>
        </authorList>
    </citation>
    <scope>NUCLEOTIDE SEQUENCE [LARGE SCALE GENOMIC DNA]</scope>
    <source>
        <strain evidence="2 3">SM1969</strain>
    </source>
</reference>
<evidence type="ECO:0000256" key="1">
    <source>
        <dbReference type="SAM" id="SignalP"/>
    </source>
</evidence>
<dbReference type="AlphaFoldDB" id="A0A844APW4"/>
<name>A0A844APW4_9RHOB</name>
<feature type="signal peptide" evidence="1">
    <location>
        <begin position="1"/>
        <end position="33"/>
    </location>
</feature>
<keyword evidence="3" id="KW-1185">Reference proteome</keyword>
<dbReference type="Proteomes" id="UP000436694">
    <property type="component" value="Unassembled WGS sequence"/>
</dbReference>
<sequence length="141" mass="15363">MRISRFASHRKNSTLLVSSALAVMLALSAPVTAEPITSEPRAEEGGSLMQRGMDLFFKGLQEEMAPTLNDFQMLVEQIGPSMGEFLSYMGPALADIVSRVEDWSAYELPEMLPNGDIIIRKKIKPGVIPEGGPDANGQIEL</sequence>
<evidence type="ECO:0000313" key="2">
    <source>
        <dbReference type="EMBL" id="MQY42843.1"/>
    </source>
</evidence>
<evidence type="ECO:0008006" key="4">
    <source>
        <dbReference type="Google" id="ProtNLM"/>
    </source>
</evidence>
<keyword evidence="1" id="KW-0732">Signal</keyword>
<protein>
    <recommendedName>
        <fullName evidence="4">AAA+ family ATPase</fullName>
    </recommendedName>
</protein>
<evidence type="ECO:0000313" key="3">
    <source>
        <dbReference type="Proteomes" id="UP000436694"/>
    </source>
</evidence>
<gene>
    <name evidence="2" type="ORF">GG681_09330</name>
</gene>
<comment type="caution">
    <text evidence="2">The sequence shown here is derived from an EMBL/GenBank/DDBJ whole genome shotgun (WGS) entry which is preliminary data.</text>
</comment>
<dbReference type="EMBL" id="WIXK01000004">
    <property type="protein sequence ID" value="MQY42843.1"/>
    <property type="molecule type" value="Genomic_DNA"/>
</dbReference>
<organism evidence="2 3">
    <name type="scientific">Tritonibacter aquimaris</name>
    <dbReference type="NCBI Taxonomy" id="2663379"/>
    <lineage>
        <taxon>Bacteria</taxon>
        <taxon>Pseudomonadati</taxon>
        <taxon>Pseudomonadota</taxon>
        <taxon>Alphaproteobacteria</taxon>
        <taxon>Rhodobacterales</taxon>
        <taxon>Paracoccaceae</taxon>
        <taxon>Tritonibacter</taxon>
    </lineage>
</organism>
<proteinExistence type="predicted"/>